<gene>
    <name evidence="5" type="ORF">PXEA_LOCUS27162</name>
</gene>
<organism evidence="5 6">
    <name type="scientific">Protopolystoma xenopodis</name>
    <dbReference type="NCBI Taxonomy" id="117903"/>
    <lineage>
        <taxon>Eukaryota</taxon>
        <taxon>Metazoa</taxon>
        <taxon>Spiralia</taxon>
        <taxon>Lophotrochozoa</taxon>
        <taxon>Platyhelminthes</taxon>
        <taxon>Monogenea</taxon>
        <taxon>Polyopisthocotylea</taxon>
        <taxon>Polystomatidea</taxon>
        <taxon>Polystomatidae</taxon>
        <taxon>Protopolystoma</taxon>
    </lineage>
</organism>
<sequence>MLTKNPEDYLDSKGQPHVLVALRHNSNLSAQTSGLGGRRLRGELNNDKSAEIDNSGALHVDVTYYLAHQIHPVISRLCAPVEGTSPAQIAHCLTLDPSVYQSSASSVVYGAEDDIESEAILL</sequence>
<dbReference type="InterPro" id="IPR042087">
    <property type="entry name" value="DNA_pol_B_thumb"/>
</dbReference>
<dbReference type="PANTHER" id="PTHR45861:SF1">
    <property type="entry name" value="DNA POLYMERASE ALPHA CATALYTIC SUBUNIT"/>
    <property type="match status" value="1"/>
</dbReference>
<dbReference type="GO" id="GO:0003697">
    <property type="term" value="F:single-stranded DNA binding"/>
    <property type="evidence" value="ECO:0007669"/>
    <property type="project" value="TreeGrafter"/>
</dbReference>
<evidence type="ECO:0000256" key="1">
    <source>
        <dbReference type="ARBA" id="ARBA00012417"/>
    </source>
</evidence>
<keyword evidence="6" id="KW-1185">Reference proteome</keyword>
<dbReference type="EMBL" id="CAAALY010246290">
    <property type="protein sequence ID" value="VEL33722.1"/>
    <property type="molecule type" value="Genomic_DNA"/>
</dbReference>
<dbReference type="GO" id="GO:1902975">
    <property type="term" value="P:mitotic DNA replication initiation"/>
    <property type="evidence" value="ECO:0007669"/>
    <property type="project" value="TreeGrafter"/>
</dbReference>
<proteinExistence type="predicted"/>
<keyword evidence="2" id="KW-0808">Transferase</keyword>
<dbReference type="GO" id="GO:0003887">
    <property type="term" value="F:DNA-directed DNA polymerase activity"/>
    <property type="evidence" value="ECO:0007669"/>
    <property type="project" value="UniProtKB-KW"/>
</dbReference>
<dbReference type="GO" id="GO:0006272">
    <property type="term" value="P:leading strand elongation"/>
    <property type="evidence" value="ECO:0007669"/>
    <property type="project" value="TreeGrafter"/>
</dbReference>
<dbReference type="PANTHER" id="PTHR45861">
    <property type="entry name" value="DNA POLYMERASE ALPHA CATALYTIC SUBUNIT"/>
    <property type="match status" value="1"/>
</dbReference>
<dbReference type="Proteomes" id="UP000784294">
    <property type="component" value="Unassembled WGS sequence"/>
</dbReference>
<evidence type="ECO:0000256" key="2">
    <source>
        <dbReference type="ARBA" id="ARBA00022679"/>
    </source>
</evidence>
<dbReference type="SUPFAM" id="SSF56672">
    <property type="entry name" value="DNA/RNA polymerases"/>
    <property type="match status" value="1"/>
</dbReference>
<evidence type="ECO:0000256" key="3">
    <source>
        <dbReference type="ARBA" id="ARBA00022695"/>
    </source>
</evidence>
<reference evidence="5" key="1">
    <citation type="submission" date="2018-11" db="EMBL/GenBank/DDBJ databases">
        <authorList>
            <consortium name="Pathogen Informatics"/>
        </authorList>
    </citation>
    <scope>NUCLEOTIDE SEQUENCE</scope>
</reference>
<accession>A0A3S5C3Z2</accession>
<dbReference type="Gene3D" id="3.40.1820.20">
    <property type="match status" value="1"/>
</dbReference>
<dbReference type="InterPro" id="IPR043502">
    <property type="entry name" value="DNA/RNA_pol_sf"/>
</dbReference>
<evidence type="ECO:0000313" key="6">
    <source>
        <dbReference type="Proteomes" id="UP000784294"/>
    </source>
</evidence>
<dbReference type="GO" id="GO:0003688">
    <property type="term" value="F:DNA replication origin binding"/>
    <property type="evidence" value="ECO:0007669"/>
    <property type="project" value="TreeGrafter"/>
</dbReference>
<protein>
    <recommendedName>
        <fullName evidence="1">DNA-directed DNA polymerase</fullName>
        <ecNumber evidence="1">2.7.7.7</ecNumber>
    </recommendedName>
</protein>
<dbReference type="Gene3D" id="1.10.132.60">
    <property type="entry name" value="DNA polymerase family B, C-terminal domain"/>
    <property type="match status" value="1"/>
</dbReference>
<name>A0A3S5C3Z2_9PLAT</name>
<dbReference type="GO" id="GO:0006273">
    <property type="term" value="P:lagging strand elongation"/>
    <property type="evidence" value="ECO:0007669"/>
    <property type="project" value="TreeGrafter"/>
</dbReference>
<comment type="caution">
    <text evidence="5">The sequence shown here is derived from an EMBL/GenBank/DDBJ whole genome shotgun (WGS) entry which is preliminary data.</text>
</comment>
<dbReference type="GO" id="GO:0003682">
    <property type="term" value="F:chromatin binding"/>
    <property type="evidence" value="ECO:0007669"/>
    <property type="project" value="TreeGrafter"/>
</dbReference>
<dbReference type="AlphaFoldDB" id="A0A3S5C3Z2"/>
<keyword evidence="3" id="KW-0548">Nucleotidyltransferase</keyword>
<evidence type="ECO:0000313" key="5">
    <source>
        <dbReference type="EMBL" id="VEL33722.1"/>
    </source>
</evidence>
<dbReference type="EC" id="2.7.7.7" evidence="1"/>
<evidence type="ECO:0000256" key="4">
    <source>
        <dbReference type="ARBA" id="ARBA00022932"/>
    </source>
</evidence>
<dbReference type="GO" id="GO:0005658">
    <property type="term" value="C:alpha DNA polymerase:primase complex"/>
    <property type="evidence" value="ECO:0007669"/>
    <property type="project" value="TreeGrafter"/>
</dbReference>
<keyword evidence="4" id="KW-0239">DNA-directed DNA polymerase</keyword>
<dbReference type="OrthoDB" id="6755010at2759"/>